<dbReference type="KEGG" id="mlv:CVS47_01300"/>
<comment type="subunit">
    <text evidence="9">The Tat system comprises two distinct complexes: a TatABC complex, containing multiple copies of TatA, TatB and TatC subunits, and a separate TatA complex, containing only TatA subunits. Substrates initially bind to the TatABC complex, which probably triggers association of the separate TatA complex to form the active translocon.</text>
</comment>
<name>A0A3Q9IYY1_9MICO</name>
<protein>
    <recommendedName>
        <fullName evidence="9">Sec-independent protein translocase protein TatA</fullName>
    </recommendedName>
</protein>
<evidence type="ECO:0000256" key="8">
    <source>
        <dbReference type="ARBA" id="ARBA00023136"/>
    </source>
</evidence>
<comment type="subcellular location">
    <subcellularLocation>
        <location evidence="1 9">Cell membrane</location>
        <topology evidence="1 9">Single-pass membrane protein</topology>
    </subcellularLocation>
</comment>
<reference evidence="10 11" key="1">
    <citation type="submission" date="2018-08" db="EMBL/GenBank/DDBJ databases">
        <title>Microbacterium lemovicicum sp. nov., a bacterium isolated from a natural uranium-rich soil.</title>
        <authorList>
            <person name="ORTET P."/>
        </authorList>
    </citation>
    <scope>NUCLEOTIDE SEQUENCE [LARGE SCALE GENOMIC DNA]</scope>
    <source>
        <strain evidence="10 11">Viu22</strain>
    </source>
</reference>
<keyword evidence="8 9" id="KW-0472">Membrane</keyword>
<organism evidence="10 11">
    <name type="scientific">Microbacterium lemovicicum</name>
    <dbReference type="NCBI Taxonomy" id="1072463"/>
    <lineage>
        <taxon>Bacteria</taxon>
        <taxon>Bacillati</taxon>
        <taxon>Actinomycetota</taxon>
        <taxon>Actinomycetes</taxon>
        <taxon>Micrococcales</taxon>
        <taxon>Microbacteriaceae</taxon>
        <taxon>Microbacterium</taxon>
    </lineage>
</organism>
<comment type="function">
    <text evidence="9">Part of the twin-arginine translocation (Tat) system that transports large folded proteins containing a characteristic twin-arginine motif in their signal peptide across membranes. TatA could form the protein-conducting channel of the Tat system.</text>
</comment>
<comment type="similarity">
    <text evidence="9">Belongs to the TatA/E family.</text>
</comment>
<keyword evidence="2 9" id="KW-0813">Transport</keyword>
<dbReference type="Proteomes" id="UP000276888">
    <property type="component" value="Chromosome"/>
</dbReference>
<dbReference type="PANTHER" id="PTHR42982">
    <property type="entry name" value="SEC-INDEPENDENT PROTEIN TRANSLOCASE PROTEIN TATA"/>
    <property type="match status" value="1"/>
</dbReference>
<sequence>MLGNLTGWHFLILLAVILLVFGAAKLPALAKSMGQSARVFKGEIKAMKEEDAATAAPVATNTAAPQPTVAPVVADAPVSAPAHSSGAADTKP</sequence>
<evidence type="ECO:0000256" key="3">
    <source>
        <dbReference type="ARBA" id="ARBA00022475"/>
    </source>
</evidence>
<dbReference type="InterPro" id="IPR006312">
    <property type="entry name" value="TatA/E"/>
</dbReference>
<dbReference type="InterPro" id="IPR003369">
    <property type="entry name" value="TatA/B/E"/>
</dbReference>
<dbReference type="GO" id="GO:0008320">
    <property type="term" value="F:protein transmembrane transporter activity"/>
    <property type="evidence" value="ECO:0007669"/>
    <property type="project" value="UniProtKB-UniRule"/>
</dbReference>
<evidence type="ECO:0000256" key="9">
    <source>
        <dbReference type="HAMAP-Rule" id="MF_00236"/>
    </source>
</evidence>
<evidence type="ECO:0000313" key="11">
    <source>
        <dbReference type="Proteomes" id="UP000276888"/>
    </source>
</evidence>
<gene>
    <name evidence="9 10" type="primary">tatA</name>
    <name evidence="10" type="ORF">CVS47_01300</name>
</gene>
<dbReference type="Gene3D" id="1.20.5.3310">
    <property type="match status" value="1"/>
</dbReference>
<dbReference type="RefSeq" id="WP_127095362.1">
    <property type="nucleotide sequence ID" value="NZ_CP031423.1"/>
</dbReference>
<evidence type="ECO:0000256" key="4">
    <source>
        <dbReference type="ARBA" id="ARBA00022692"/>
    </source>
</evidence>
<dbReference type="EMBL" id="CP031423">
    <property type="protein sequence ID" value="AZS36692.1"/>
    <property type="molecule type" value="Genomic_DNA"/>
</dbReference>
<evidence type="ECO:0000256" key="2">
    <source>
        <dbReference type="ARBA" id="ARBA00022448"/>
    </source>
</evidence>
<keyword evidence="7 9" id="KW-0811">Translocation</keyword>
<proteinExistence type="inferred from homology"/>
<evidence type="ECO:0000256" key="7">
    <source>
        <dbReference type="ARBA" id="ARBA00023010"/>
    </source>
</evidence>
<dbReference type="NCBIfam" id="NF001854">
    <property type="entry name" value="PRK00575.1"/>
    <property type="match status" value="1"/>
</dbReference>
<dbReference type="GO" id="GO:0043953">
    <property type="term" value="P:protein transport by the Tat complex"/>
    <property type="evidence" value="ECO:0007669"/>
    <property type="project" value="UniProtKB-UniRule"/>
</dbReference>
<dbReference type="PANTHER" id="PTHR42982:SF8">
    <property type="entry name" value="SEC-INDEPENDENT PROTEIN TRANSLOCASE PROTEIN TATA"/>
    <property type="match status" value="1"/>
</dbReference>
<accession>A0A3Q9IYY1</accession>
<evidence type="ECO:0000256" key="1">
    <source>
        <dbReference type="ARBA" id="ARBA00004162"/>
    </source>
</evidence>
<evidence type="ECO:0000256" key="5">
    <source>
        <dbReference type="ARBA" id="ARBA00022927"/>
    </source>
</evidence>
<dbReference type="HAMAP" id="MF_00236">
    <property type="entry name" value="TatA_E"/>
    <property type="match status" value="1"/>
</dbReference>
<keyword evidence="11" id="KW-1185">Reference proteome</keyword>
<keyword evidence="5 9" id="KW-0653">Protein transport</keyword>
<evidence type="ECO:0000313" key="10">
    <source>
        <dbReference type="EMBL" id="AZS36692.1"/>
    </source>
</evidence>
<dbReference type="AlphaFoldDB" id="A0A3Q9IYY1"/>
<keyword evidence="4 9" id="KW-0812">Transmembrane</keyword>
<dbReference type="Pfam" id="PF02416">
    <property type="entry name" value="TatA_B_E"/>
    <property type="match status" value="1"/>
</dbReference>
<keyword evidence="3 9" id="KW-1003">Cell membrane</keyword>
<dbReference type="GO" id="GO:0033281">
    <property type="term" value="C:TAT protein transport complex"/>
    <property type="evidence" value="ECO:0007669"/>
    <property type="project" value="UniProtKB-UniRule"/>
</dbReference>
<keyword evidence="6 9" id="KW-1133">Transmembrane helix</keyword>
<evidence type="ECO:0000256" key="6">
    <source>
        <dbReference type="ARBA" id="ARBA00022989"/>
    </source>
</evidence>